<evidence type="ECO:0000256" key="5">
    <source>
        <dbReference type="ARBA" id="ARBA00022989"/>
    </source>
</evidence>
<evidence type="ECO:0000259" key="9">
    <source>
        <dbReference type="Pfam" id="PF12704"/>
    </source>
</evidence>
<keyword evidence="11" id="KW-1185">Reference proteome</keyword>
<feature type="domain" description="MacB-like periplasmic core" evidence="9">
    <location>
        <begin position="436"/>
        <end position="629"/>
    </location>
</feature>
<feature type="transmembrane region" description="Helical" evidence="7">
    <location>
        <begin position="317"/>
        <end position="341"/>
    </location>
</feature>
<dbReference type="PANTHER" id="PTHR30489">
    <property type="entry name" value="LIPOPROTEIN-RELEASING SYSTEM TRANSMEMBRANE PROTEIN LOLE"/>
    <property type="match status" value="1"/>
</dbReference>
<feature type="transmembrane region" description="Helical" evidence="7">
    <location>
        <begin position="703"/>
        <end position="729"/>
    </location>
</feature>
<evidence type="ECO:0000256" key="6">
    <source>
        <dbReference type="ARBA" id="ARBA00023136"/>
    </source>
</evidence>
<evidence type="ECO:0000313" key="10">
    <source>
        <dbReference type="EMBL" id="AVO36811.1"/>
    </source>
</evidence>
<protein>
    <submittedName>
        <fullName evidence="10">ABC transporter permease</fullName>
    </submittedName>
</protein>
<keyword evidence="3" id="KW-1003">Cell membrane</keyword>
<feature type="transmembrane region" description="Helical" evidence="7">
    <location>
        <begin position="433"/>
        <end position="454"/>
    </location>
</feature>
<evidence type="ECO:0000256" key="1">
    <source>
        <dbReference type="ARBA" id="ARBA00004651"/>
    </source>
</evidence>
<evidence type="ECO:0000259" key="8">
    <source>
        <dbReference type="Pfam" id="PF02687"/>
    </source>
</evidence>
<evidence type="ECO:0000256" key="2">
    <source>
        <dbReference type="ARBA" id="ARBA00005236"/>
    </source>
</evidence>
<comment type="subcellular location">
    <subcellularLocation>
        <location evidence="1">Cell membrane</location>
        <topology evidence="1">Multi-pass membrane protein</topology>
    </subcellularLocation>
</comment>
<feature type="transmembrane region" description="Helical" evidence="7">
    <location>
        <begin position="273"/>
        <end position="290"/>
    </location>
</feature>
<dbReference type="KEGG" id="thas:C6Y53_03300"/>
<dbReference type="Pfam" id="PF12704">
    <property type="entry name" value="MacB_PCD"/>
    <property type="match status" value="2"/>
</dbReference>
<name>A0A2S0MM27_9RHOB</name>
<evidence type="ECO:0000313" key="11">
    <source>
        <dbReference type="Proteomes" id="UP000237655"/>
    </source>
</evidence>
<gene>
    <name evidence="10" type="ORF">C6Y53_03300</name>
</gene>
<accession>A0A2S0MM27</accession>
<evidence type="ECO:0000256" key="7">
    <source>
        <dbReference type="SAM" id="Phobius"/>
    </source>
</evidence>
<dbReference type="InterPro" id="IPR025857">
    <property type="entry name" value="MacB_PCD"/>
</dbReference>
<dbReference type="Proteomes" id="UP000237655">
    <property type="component" value="Chromosome"/>
</dbReference>
<feature type="transmembrane region" description="Helical" evidence="7">
    <location>
        <begin position="20"/>
        <end position="43"/>
    </location>
</feature>
<organism evidence="10 11">
    <name type="scientific">Pukyongiella litopenaei</name>
    <dbReference type="NCBI Taxonomy" id="2605946"/>
    <lineage>
        <taxon>Bacteria</taxon>
        <taxon>Pseudomonadati</taxon>
        <taxon>Pseudomonadota</taxon>
        <taxon>Alphaproteobacteria</taxon>
        <taxon>Rhodobacterales</taxon>
        <taxon>Paracoccaceae</taxon>
        <taxon>Pukyongiella</taxon>
    </lineage>
</organism>
<dbReference type="AlphaFoldDB" id="A0A2S0MM27"/>
<proteinExistence type="inferred from homology"/>
<dbReference type="GO" id="GO:0044874">
    <property type="term" value="P:lipoprotein localization to outer membrane"/>
    <property type="evidence" value="ECO:0007669"/>
    <property type="project" value="TreeGrafter"/>
</dbReference>
<dbReference type="InterPro" id="IPR051447">
    <property type="entry name" value="Lipoprotein-release_system"/>
</dbReference>
<feature type="transmembrane region" description="Helical" evidence="7">
    <location>
        <begin position="361"/>
        <end position="381"/>
    </location>
</feature>
<feature type="domain" description="MacB-like periplasmic core" evidence="9">
    <location>
        <begin position="19"/>
        <end position="233"/>
    </location>
</feature>
<dbReference type="PANTHER" id="PTHR30489:SF0">
    <property type="entry name" value="LIPOPROTEIN-RELEASING SYSTEM TRANSMEMBRANE PROTEIN LOLE"/>
    <property type="match status" value="1"/>
</dbReference>
<dbReference type="EMBL" id="CP027665">
    <property type="protein sequence ID" value="AVO36811.1"/>
    <property type="molecule type" value="Genomic_DNA"/>
</dbReference>
<feature type="domain" description="ABC3 transporter permease C-terminal" evidence="8">
    <location>
        <begin position="661"/>
        <end position="776"/>
    </location>
</feature>
<keyword evidence="5 7" id="KW-1133">Transmembrane helix</keyword>
<evidence type="ECO:0000256" key="4">
    <source>
        <dbReference type="ARBA" id="ARBA00022692"/>
    </source>
</evidence>
<feature type="transmembrane region" description="Helical" evidence="7">
    <location>
        <begin position="749"/>
        <end position="770"/>
    </location>
</feature>
<reference evidence="11" key="1">
    <citation type="submission" date="2018-03" db="EMBL/GenBank/DDBJ databases">
        <title>Genomic analysis of the strain SH-1 isolated from shrimp intestine.</title>
        <authorList>
            <person name="Kim Y.-S."/>
            <person name="Kim S.-E."/>
            <person name="Kim K.-H."/>
        </authorList>
    </citation>
    <scope>NUCLEOTIDE SEQUENCE [LARGE SCALE GENOMIC DNA]</scope>
    <source>
        <strain evidence="11">SH-1</strain>
    </source>
</reference>
<comment type="similarity">
    <text evidence="2">Belongs to the ABC-4 integral membrane protein family. LolC/E subfamily.</text>
</comment>
<keyword evidence="6 7" id="KW-0472">Membrane</keyword>
<sequence length="787" mass="84373">MAPLDRKLARDLWRIKGQAVAIGAVIAVGVLLQVMMTGLVASLEETRAAYYQRYRLAGIFAPVARAPDRLQADLRRIPGVAAVETRVTGNALVDLPGRDVPVQARAVSLPDFGAPGLNGILLTDGRMFAGDRADEVVLLNSFARAHGLRPGDSISATMNGFRRGFTVAGLAQAPEFLVSAAPGDMVSEDGKYAVIWMSRTALGAAFDMKGAFNEALVALTRDARPQAVIDAIDLVLDRYGGSGAYGIEDLVSNRYITEEIGGLRSTSTSVPPVFLAVAAYLLYIVISRLVQAERGQIGLLKAFGYTDTEIGWHYFKLILSIAVGGALAGGLLGIAAGRAMVEFYLVYFKFPFLIFRVEPSSFLIGFGISILSASAGGVVVLRRVFSLTPADAMQAEAPEDFSRARRLGPVLARLLDQPSRMVLRRLTRQPWRMLGAVSGAAAGVALSAAMTSVLNSFDDMMDLSFNVLDRSDVMVSFIHPIEARSVFDLQSLPGVIEVEPVRMVRAILRNGRDDYRGQVTGLAPDARLFRALDGDRRDIYLPGDGIILSTGLARTLGIGAGEVLRLDIREGRRPVVEVPVTGVAESLMGAPAYMDLAALNRLLKEPLRVSGAYLRVDADRQAAIYRALKDMPMLAGVSVKAENRASMQKLMDQGAGGMRYVMALIAAVITFGVIYNAARVALAERAHDLASLRVLGFSRAEVSFVLLGELGVVVLLALPLGGVLGYGLAHAISAGFSTDLYQVPAHFDAASYGTAIAVVLVAALVSGWLVKRDIYRTDMVEALKTRE</sequence>
<evidence type="ECO:0000256" key="3">
    <source>
        <dbReference type="ARBA" id="ARBA00022475"/>
    </source>
</evidence>
<dbReference type="GO" id="GO:0098797">
    <property type="term" value="C:plasma membrane protein complex"/>
    <property type="evidence" value="ECO:0007669"/>
    <property type="project" value="TreeGrafter"/>
</dbReference>
<dbReference type="Pfam" id="PF02687">
    <property type="entry name" value="FtsX"/>
    <property type="match status" value="2"/>
</dbReference>
<keyword evidence="4 7" id="KW-0812">Transmembrane</keyword>
<feature type="domain" description="ABC3 transporter permease C-terminal" evidence="8">
    <location>
        <begin position="273"/>
        <end position="389"/>
    </location>
</feature>
<dbReference type="RefSeq" id="WP_106471126.1">
    <property type="nucleotide sequence ID" value="NZ_CP027665.1"/>
</dbReference>
<dbReference type="InterPro" id="IPR003838">
    <property type="entry name" value="ABC3_permease_C"/>
</dbReference>
<feature type="transmembrane region" description="Helical" evidence="7">
    <location>
        <begin position="660"/>
        <end position="682"/>
    </location>
</feature>